<gene>
    <name evidence="7" type="ORF">P5673_024178</name>
</gene>
<proteinExistence type="predicted"/>
<reference evidence="7" key="1">
    <citation type="journal article" date="2023" name="G3 (Bethesda)">
        <title>Whole genome assembly and annotation of the endangered Caribbean coral Acropora cervicornis.</title>
        <authorList>
            <person name="Selwyn J.D."/>
            <person name="Vollmer S.V."/>
        </authorList>
    </citation>
    <scope>NUCLEOTIDE SEQUENCE</scope>
    <source>
        <strain evidence="7">K2</strain>
    </source>
</reference>
<accession>A0AAD9UYD7</accession>
<feature type="domain" description="HMG box" evidence="6">
    <location>
        <begin position="809"/>
        <end position="877"/>
    </location>
</feature>
<comment type="caution">
    <text evidence="7">The sequence shown here is derived from an EMBL/GenBank/DDBJ whole genome shotgun (WGS) entry which is preliminary data.</text>
</comment>
<dbReference type="Gene3D" id="1.10.30.10">
    <property type="entry name" value="High mobility group box domain"/>
    <property type="match status" value="1"/>
</dbReference>
<evidence type="ECO:0000259" key="6">
    <source>
        <dbReference type="PROSITE" id="PS50118"/>
    </source>
</evidence>
<keyword evidence="3 4" id="KW-0539">Nucleus</keyword>
<feature type="region of interest" description="Disordered" evidence="5">
    <location>
        <begin position="286"/>
        <end position="319"/>
    </location>
</feature>
<evidence type="ECO:0000256" key="3">
    <source>
        <dbReference type="ARBA" id="ARBA00023242"/>
    </source>
</evidence>
<keyword evidence="8" id="KW-1185">Reference proteome</keyword>
<dbReference type="Pfam" id="PF00505">
    <property type="entry name" value="HMG_box"/>
    <property type="match status" value="1"/>
</dbReference>
<feature type="DNA-binding region" description="HMG box" evidence="4">
    <location>
        <begin position="809"/>
        <end position="877"/>
    </location>
</feature>
<protein>
    <submittedName>
        <fullName evidence="7">TOX high mobility group box family member 2</fullName>
    </submittedName>
</protein>
<evidence type="ECO:0000256" key="5">
    <source>
        <dbReference type="SAM" id="MobiDB-lite"/>
    </source>
</evidence>
<dbReference type="GO" id="GO:0005634">
    <property type="term" value="C:nucleus"/>
    <property type="evidence" value="ECO:0007669"/>
    <property type="project" value="UniProtKB-SubCell"/>
</dbReference>
<organism evidence="7 8">
    <name type="scientific">Acropora cervicornis</name>
    <name type="common">Staghorn coral</name>
    <dbReference type="NCBI Taxonomy" id="6130"/>
    <lineage>
        <taxon>Eukaryota</taxon>
        <taxon>Metazoa</taxon>
        <taxon>Cnidaria</taxon>
        <taxon>Anthozoa</taxon>
        <taxon>Hexacorallia</taxon>
        <taxon>Scleractinia</taxon>
        <taxon>Astrocoeniina</taxon>
        <taxon>Acroporidae</taxon>
        <taxon>Acropora</taxon>
    </lineage>
</organism>
<comment type="subcellular location">
    <subcellularLocation>
        <location evidence="1">Nucleus</location>
    </subcellularLocation>
</comment>
<dbReference type="EMBL" id="JARQWQ010000070">
    <property type="protein sequence ID" value="KAK2554461.1"/>
    <property type="molecule type" value="Genomic_DNA"/>
</dbReference>
<dbReference type="AlphaFoldDB" id="A0AAD9UYD7"/>
<feature type="compositionally biased region" description="Polar residues" evidence="5">
    <location>
        <begin position="732"/>
        <end position="751"/>
    </location>
</feature>
<feature type="compositionally biased region" description="Basic and acidic residues" evidence="5">
    <location>
        <begin position="773"/>
        <end position="784"/>
    </location>
</feature>
<dbReference type="GO" id="GO:0006357">
    <property type="term" value="P:regulation of transcription by RNA polymerase II"/>
    <property type="evidence" value="ECO:0007669"/>
    <property type="project" value="TreeGrafter"/>
</dbReference>
<dbReference type="InterPro" id="IPR051365">
    <property type="entry name" value="TOX_HMG-box_domain"/>
</dbReference>
<keyword evidence="2 4" id="KW-0238">DNA-binding</keyword>
<dbReference type="GO" id="GO:0031490">
    <property type="term" value="F:chromatin DNA binding"/>
    <property type="evidence" value="ECO:0007669"/>
    <property type="project" value="TreeGrafter"/>
</dbReference>
<feature type="region of interest" description="Disordered" evidence="5">
    <location>
        <begin position="732"/>
        <end position="808"/>
    </location>
</feature>
<feature type="region of interest" description="Disordered" evidence="5">
    <location>
        <begin position="52"/>
        <end position="72"/>
    </location>
</feature>
<dbReference type="PANTHER" id="PTHR45781">
    <property type="entry name" value="AGAP000281-PA"/>
    <property type="match status" value="1"/>
</dbReference>
<dbReference type="SUPFAM" id="SSF47095">
    <property type="entry name" value="HMG-box"/>
    <property type="match status" value="1"/>
</dbReference>
<name>A0AAD9UYD7_ACRCE</name>
<sequence length="1028" mass="107942">MASDTNENALADFDIDEVIDWDKHDIPSKDIEFDQLHNLNVQASNVVSSASQASSTGNLGSQLLPGPHREPGAAAMITMPQVGQSATINPVFPGGPNSLICDIRQDYLHAQNLAARSRTPPTPTFPSENFDLPPITPPGSLHAAFAAGQQPLRMALMSNLRSTSMQSQLPSFVSPNMPPPMSNASISQSLPPVVNDSLVEGSNIDELIDEIVERDMPQGVTEPIVFPPHVSQQPNPGAAHLQMTSNAVHKRISPSAVPVTNPGQMTVTPTSGTGTSSLPIEVVMAGSPLNSPASPGSPLATSRSSSPNAKAANLAGKVSAPIRTGNQAMRFTQPGSPLQNATQPAVKSGRAFPVKTSQGLTSQLLQMAVPSAVASLSAPKSQVLSPQLHTPTNALPKHSIESNVNTQNPRNTLASSVVQSSVRQVQGQTINSIPNKVSPPNLVQGNKVGSISLQSSGKSIQAIPIQTLASNSELLSQLVKAMGQQNTKPQGSGTNPQANQPLICYVVPQSSASGGQSSQTLSTASSSSQPVKMILVNANSPLKLPTTLNPLTGNTTTVANTGLKCKPTVPSAQLINTKIGLDTAASQSLNKELDATANLLSLPAIKSGTITTGNNIASPLQLTTASFLNNQKPVSTLSPVEQVVSRFLGSNPSVQQNASSVDPCEKAVLPILQTPVSTSGNVVQITFVNEATAISHVVAASSASTTLSPSWPLSSVGMQNIVGASQAAGAVPSSSSQMLEATTDPVAQTDAQESEDEDDEDDDSKPLSQVAENLKKIVGADEVKKKRKKKKDKEKGAKRKRKGKDTEGLDMPLTAYELFFKETQAAVRTKNPMAQFEDIKKIVDQMWETLSENLKKTFQEKVQHQENQYRAKKLVREEPSAKLKKTATGDAAAGCSALAAEAAAPVPVEDSIDAAPVAVNKPLSRVPGQMAIAGKPVATVTPMATTKPNSNPSKQPASIPAKPKKSKVSVNPISQRICACDGCNKPARTTKERGTQYCSNECIVKHCRIAFTVWVTQGNGKEKAEANG</sequence>
<dbReference type="Proteomes" id="UP001249851">
    <property type="component" value="Unassembled WGS sequence"/>
</dbReference>
<dbReference type="InterPro" id="IPR036910">
    <property type="entry name" value="HMG_box_dom_sf"/>
</dbReference>
<dbReference type="PANTHER" id="PTHR45781:SF1">
    <property type="entry name" value="HMG BOX DOMAIN-CONTAINING PROTEIN"/>
    <property type="match status" value="1"/>
</dbReference>
<feature type="compositionally biased region" description="Polar residues" evidence="5">
    <location>
        <begin position="288"/>
        <end position="308"/>
    </location>
</feature>
<feature type="compositionally biased region" description="Low complexity" evidence="5">
    <location>
        <begin position="952"/>
        <end position="961"/>
    </location>
</feature>
<feature type="compositionally biased region" description="Basic residues" evidence="5">
    <location>
        <begin position="785"/>
        <end position="803"/>
    </location>
</feature>
<dbReference type="PROSITE" id="PS50118">
    <property type="entry name" value="HMG_BOX_2"/>
    <property type="match status" value="1"/>
</dbReference>
<evidence type="ECO:0000256" key="1">
    <source>
        <dbReference type="ARBA" id="ARBA00004123"/>
    </source>
</evidence>
<evidence type="ECO:0000313" key="8">
    <source>
        <dbReference type="Proteomes" id="UP001249851"/>
    </source>
</evidence>
<reference evidence="7" key="2">
    <citation type="journal article" date="2023" name="Science">
        <title>Genomic signatures of disease resistance in endangered staghorn corals.</title>
        <authorList>
            <person name="Vollmer S.V."/>
            <person name="Selwyn J.D."/>
            <person name="Despard B.A."/>
            <person name="Roesel C.L."/>
        </authorList>
    </citation>
    <scope>NUCLEOTIDE SEQUENCE</scope>
    <source>
        <strain evidence="7">K2</strain>
    </source>
</reference>
<feature type="region of interest" description="Disordered" evidence="5">
    <location>
        <begin position="945"/>
        <end position="967"/>
    </location>
</feature>
<feature type="compositionally biased region" description="Acidic residues" evidence="5">
    <location>
        <begin position="752"/>
        <end position="763"/>
    </location>
</feature>
<evidence type="ECO:0000313" key="7">
    <source>
        <dbReference type="EMBL" id="KAK2554461.1"/>
    </source>
</evidence>
<evidence type="ECO:0000256" key="4">
    <source>
        <dbReference type="PROSITE-ProRule" id="PRU00267"/>
    </source>
</evidence>
<evidence type="ECO:0000256" key="2">
    <source>
        <dbReference type="ARBA" id="ARBA00023125"/>
    </source>
</evidence>
<dbReference type="InterPro" id="IPR009071">
    <property type="entry name" value="HMG_box_dom"/>
</dbReference>